<keyword evidence="2" id="KW-1185">Reference proteome</keyword>
<sequence>MIPVTQDMSNAEERLEYTRSLVEAAGLRVRSCEMVNCSCSLQEYMGVMTALMPGSKSLTPEERLQLSQDAEEEMYKWLRGRENPVLAKNFVVHAVKPKNGLVLGYKETSSVA</sequence>
<reference evidence="1 2" key="1">
    <citation type="journal article" date="2023" name="Arcadia Sci">
        <title>De novo assembly of a long-read Amblyomma americanum tick genome.</title>
        <authorList>
            <person name="Chou S."/>
            <person name="Poskanzer K.E."/>
            <person name="Rollins M."/>
            <person name="Thuy-Boun P.S."/>
        </authorList>
    </citation>
    <scope>NUCLEOTIDE SEQUENCE [LARGE SCALE GENOMIC DNA]</scope>
    <source>
        <strain evidence="1">F_SG_1</strain>
        <tissue evidence="1">Salivary glands</tissue>
    </source>
</reference>
<gene>
    <name evidence="1" type="ORF">V5799_026244</name>
</gene>
<evidence type="ECO:0000313" key="1">
    <source>
        <dbReference type="EMBL" id="KAK8762489.1"/>
    </source>
</evidence>
<proteinExistence type="predicted"/>
<dbReference type="EMBL" id="JARKHS020030055">
    <property type="protein sequence ID" value="KAK8762489.1"/>
    <property type="molecule type" value="Genomic_DNA"/>
</dbReference>
<organism evidence="1 2">
    <name type="scientific">Amblyomma americanum</name>
    <name type="common">Lone star tick</name>
    <dbReference type="NCBI Taxonomy" id="6943"/>
    <lineage>
        <taxon>Eukaryota</taxon>
        <taxon>Metazoa</taxon>
        <taxon>Ecdysozoa</taxon>
        <taxon>Arthropoda</taxon>
        <taxon>Chelicerata</taxon>
        <taxon>Arachnida</taxon>
        <taxon>Acari</taxon>
        <taxon>Parasitiformes</taxon>
        <taxon>Ixodida</taxon>
        <taxon>Ixodoidea</taxon>
        <taxon>Ixodidae</taxon>
        <taxon>Amblyomminae</taxon>
        <taxon>Amblyomma</taxon>
    </lineage>
</organism>
<evidence type="ECO:0000313" key="2">
    <source>
        <dbReference type="Proteomes" id="UP001321473"/>
    </source>
</evidence>
<dbReference type="Proteomes" id="UP001321473">
    <property type="component" value="Unassembled WGS sequence"/>
</dbReference>
<protein>
    <submittedName>
        <fullName evidence="1">Uncharacterized protein</fullName>
    </submittedName>
</protein>
<dbReference type="AlphaFoldDB" id="A0AAQ4DJ49"/>
<comment type="caution">
    <text evidence="1">The sequence shown here is derived from an EMBL/GenBank/DDBJ whole genome shotgun (WGS) entry which is preliminary data.</text>
</comment>
<name>A0AAQ4DJ49_AMBAM</name>
<accession>A0AAQ4DJ49</accession>